<name>A0A3M9XQL2_9HYPH</name>
<protein>
    <submittedName>
        <fullName evidence="1">Uncharacterized protein</fullName>
    </submittedName>
</protein>
<organism evidence="1 2">
    <name type="scientific">Methylocystis hirsuta</name>
    <dbReference type="NCBI Taxonomy" id="369798"/>
    <lineage>
        <taxon>Bacteria</taxon>
        <taxon>Pseudomonadati</taxon>
        <taxon>Pseudomonadota</taxon>
        <taxon>Alphaproteobacteria</taxon>
        <taxon>Hyphomicrobiales</taxon>
        <taxon>Methylocystaceae</taxon>
        <taxon>Methylocystis</taxon>
    </lineage>
</organism>
<gene>
    <name evidence="1" type="ORF">D1O30_07070</name>
</gene>
<dbReference type="OrthoDB" id="9812874at2"/>
<dbReference type="AlphaFoldDB" id="A0A3M9XQL2"/>
<proteinExistence type="predicted"/>
<dbReference type="RefSeq" id="WP_123175364.1">
    <property type="nucleotide sequence ID" value="NZ_QWDD01000001.1"/>
</dbReference>
<evidence type="ECO:0000313" key="2">
    <source>
        <dbReference type="Proteomes" id="UP000268623"/>
    </source>
</evidence>
<dbReference type="EMBL" id="QWDD01000001">
    <property type="protein sequence ID" value="RNJ49398.1"/>
    <property type="molecule type" value="Genomic_DNA"/>
</dbReference>
<keyword evidence="2" id="KW-1185">Reference proteome</keyword>
<accession>A0A3M9XQL2</accession>
<dbReference type="Proteomes" id="UP000268623">
    <property type="component" value="Unassembled WGS sequence"/>
</dbReference>
<sequence length="89" mass="10283">MLHLLHRIHDFLCRTIPFKIQKTPEPTPEPKYIICPNCGHDHFFEGPSGGVAMNIMCANCEQWFNYLGFGRNLSTLDSLHQVGRERRSI</sequence>
<comment type="caution">
    <text evidence="1">The sequence shown here is derived from an EMBL/GenBank/DDBJ whole genome shotgun (WGS) entry which is preliminary data.</text>
</comment>
<reference evidence="1 2" key="1">
    <citation type="submission" date="2018-08" db="EMBL/GenBank/DDBJ databases">
        <title>Genome sequence of Methylocystis hirsuta CSC1, a methanotroph able to accumulate PHAs.</title>
        <authorList>
            <person name="Bordel S."/>
            <person name="Rodriguez E."/>
            <person name="Gancedo J."/>
            <person name="Munoz R."/>
        </authorList>
    </citation>
    <scope>NUCLEOTIDE SEQUENCE [LARGE SCALE GENOMIC DNA]</scope>
    <source>
        <strain evidence="1 2">CSC1</strain>
    </source>
</reference>
<evidence type="ECO:0000313" key="1">
    <source>
        <dbReference type="EMBL" id="RNJ49398.1"/>
    </source>
</evidence>